<proteinExistence type="predicted"/>
<evidence type="ECO:0000313" key="2">
    <source>
        <dbReference type="EMBL" id="KAL0633072.1"/>
    </source>
</evidence>
<keyword evidence="3" id="KW-1185">Reference proteome</keyword>
<reference evidence="2 3" key="1">
    <citation type="submission" date="2024-02" db="EMBL/GenBank/DDBJ databases">
        <title>Discinaceae phylogenomics.</title>
        <authorList>
            <person name="Dirks A.C."/>
            <person name="James T.Y."/>
        </authorList>
    </citation>
    <scope>NUCLEOTIDE SEQUENCE [LARGE SCALE GENOMIC DNA]</scope>
    <source>
        <strain evidence="2 3">ACD0624</strain>
    </source>
</reference>
<protein>
    <submittedName>
        <fullName evidence="2">Uncharacterized protein</fullName>
    </submittedName>
</protein>
<accession>A0ABR3GBJ4</accession>
<organism evidence="2 3">
    <name type="scientific">Discina gigas</name>
    <dbReference type="NCBI Taxonomy" id="1032678"/>
    <lineage>
        <taxon>Eukaryota</taxon>
        <taxon>Fungi</taxon>
        <taxon>Dikarya</taxon>
        <taxon>Ascomycota</taxon>
        <taxon>Pezizomycotina</taxon>
        <taxon>Pezizomycetes</taxon>
        <taxon>Pezizales</taxon>
        <taxon>Discinaceae</taxon>
        <taxon>Discina</taxon>
    </lineage>
</organism>
<feature type="compositionally biased region" description="Polar residues" evidence="1">
    <location>
        <begin position="117"/>
        <end position="126"/>
    </location>
</feature>
<dbReference type="EMBL" id="JBBBZM010000138">
    <property type="protein sequence ID" value="KAL0633072.1"/>
    <property type="molecule type" value="Genomic_DNA"/>
</dbReference>
<sequence length="168" mass="18972">MPQESALGSLPSFSKTAFSQTSPQIEYKAVRRIRPSGAKNDTHVEECRPTLIKQSVFPNAKDIILINRVNPNCKTNIKFKSTDFPLPFLYSDDFGIPTNSKSVPPKPQPVRKPANAPDSSSSSTMNVHERKRPKLDSDRRVEVETTERKRPKREAERRAEALAKQGKR</sequence>
<evidence type="ECO:0000313" key="3">
    <source>
        <dbReference type="Proteomes" id="UP001447188"/>
    </source>
</evidence>
<comment type="caution">
    <text evidence="2">The sequence shown here is derived from an EMBL/GenBank/DDBJ whole genome shotgun (WGS) entry which is preliminary data.</text>
</comment>
<evidence type="ECO:0000256" key="1">
    <source>
        <dbReference type="SAM" id="MobiDB-lite"/>
    </source>
</evidence>
<dbReference type="Proteomes" id="UP001447188">
    <property type="component" value="Unassembled WGS sequence"/>
</dbReference>
<name>A0ABR3GBJ4_9PEZI</name>
<feature type="region of interest" description="Disordered" evidence="1">
    <location>
        <begin position="95"/>
        <end position="168"/>
    </location>
</feature>
<gene>
    <name evidence="2" type="ORF">Q9L58_008028</name>
</gene>
<feature type="compositionally biased region" description="Basic and acidic residues" evidence="1">
    <location>
        <begin position="134"/>
        <end position="161"/>
    </location>
</feature>